<dbReference type="InterPro" id="IPR010982">
    <property type="entry name" value="Lambda_DNA-bd_dom_sf"/>
</dbReference>
<dbReference type="CDD" id="cd01392">
    <property type="entry name" value="HTH_LacI"/>
    <property type="match status" value="1"/>
</dbReference>
<organism evidence="5 6">
    <name type="scientific">Blautia obeum</name>
    <dbReference type="NCBI Taxonomy" id="40520"/>
    <lineage>
        <taxon>Bacteria</taxon>
        <taxon>Bacillati</taxon>
        <taxon>Bacillota</taxon>
        <taxon>Clostridia</taxon>
        <taxon>Lachnospirales</taxon>
        <taxon>Lachnospiraceae</taxon>
        <taxon>Blautia</taxon>
    </lineage>
</organism>
<dbReference type="Pfam" id="PF00356">
    <property type="entry name" value="LacI"/>
    <property type="match status" value="1"/>
</dbReference>
<keyword evidence="6" id="KW-1185">Reference proteome</keyword>
<dbReference type="EMBL" id="CABHNB010000005">
    <property type="protein sequence ID" value="VUW91570.1"/>
    <property type="molecule type" value="Genomic_DNA"/>
</dbReference>
<dbReference type="GO" id="GO:0000976">
    <property type="term" value="F:transcription cis-regulatory region binding"/>
    <property type="evidence" value="ECO:0007669"/>
    <property type="project" value="TreeGrafter"/>
</dbReference>
<dbReference type="SUPFAM" id="SSF53822">
    <property type="entry name" value="Periplasmic binding protein-like I"/>
    <property type="match status" value="1"/>
</dbReference>
<accession>A0A564SAH3</accession>
<dbReference type="CDD" id="cd06267">
    <property type="entry name" value="PBP1_LacI_sugar_binding-like"/>
    <property type="match status" value="1"/>
</dbReference>
<sequence length="345" mass="39223">MSDDRTITIDDVAKLAGVSRATAGRVVGNYGSVSEKSRERVWDAVRQLDYQPNLIARGLRSQTTKTIAVIVGSIRNTYSTALVYAVEKEAQKKGYNVLICTTHEDIEKELKHLKDLNSRKVDGVILMSAYRADANMDKKYKEFYISKLPIVFVDRSIPGINRDVIQSENFDASYKATKYLMDMGHRKIGIIATSNFSTVQERIKGYKAAFANAGIEYDESLIASVDELSDKMSRKVCHEFLEEHPDITALYILNNSLCSGVLLDLKERQMKIPQDISLLVWDDEEYNELLDITTIEQPITEIGKQATRRLFELIGEPEETTDFECKKLDPELIIRKSCTLPKYRK</sequence>
<dbReference type="Gene3D" id="3.40.50.2300">
    <property type="match status" value="2"/>
</dbReference>
<dbReference type="Gene3D" id="1.10.260.40">
    <property type="entry name" value="lambda repressor-like DNA-binding domains"/>
    <property type="match status" value="1"/>
</dbReference>
<evidence type="ECO:0000256" key="3">
    <source>
        <dbReference type="ARBA" id="ARBA00023163"/>
    </source>
</evidence>
<dbReference type="InterPro" id="IPR028082">
    <property type="entry name" value="Peripla_BP_I"/>
</dbReference>
<dbReference type="InterPro" id="IPR001761">
    <property type="entry name" value="Peripla_BP/Lac1_sug-bd_dom"/>
</dbReference>
<evidence type="ECO:0000256" key="2">
    <source>
        <dbReference type="ARBA" id="ARBA00023125"/>
    </source>
</evidence>
<evidence type="ECO:0000313" key="6">
    <source>
        <dbReference type="Proteomes" id="UP000409147"/>
    </source>
</evidence>
<reference evidence="5 6" key="1">
    <citation type="submission" date="2019-07" db="EMBL/GenBank/DDBJ databases">
        <authorList>
            <person name="Hibberd C M."/>
            <person name="Gehrig L. J."/>
            <person name="Chang H.-W."/>
            <person name="Venkatesh S."/>
        </authorList>
    </citation>
    <scope>NUCLEOTIDE SEQUENCE [LARGE SCALE GENOMIC DNA]</scope>
    <source>
        <strain evidence="5">Ruminococcus_obeum_SSTS_Bg7063</strain>
    </source>
</reference>
<dbReference type="PROSITE" id="PS00356">
    <property type="entry name" value="HTH_LACI_1"/>
    <property type="match status" value="1"/>
</dbReference>
<protein>
    <submittedName>
        <fullName evidence="5">HTH-type transcriptional regulator DegA</fullName>
    </submittedName>
</protein>
<dbReference type="PANTHER" id="PTHR30146">
    <property type="entry name" value="LACI-RELATED TRANSCRIPTIONAL REPRESSOR"/>
    <property type="match status" value="1"/>
</dbReference>
<dbReference type="Pfam" id="PF00532">
    <property type="entry name" value="Peripla_BP_1"/>
    <property type="match status" value="1"/>
</dbReference>
<name>A0A564SAH3_9FIRM</name>
<keyword evidence="3" id="KW-0804">Transcription</keyword>
<dbReference type="PROSITE" id="PS50932">
    <property type="entry name" value="HTH_LACI_2"/>
    <property type="match status" value="1"/>
</dbReference>
<dbReference type="InterPro" id="IPR000843">
    <property type="entry name" value="HTH_LacI"/>
</dbReference>
<dbReference type="GO" id="GO:0003700">
    <property type="term" value="F:DNA-binding transcription factor activity"/>
    <property type="evidence" value="ECO:0007669"/>
    <property type="project" value="TreeGrafter"/>
</dbReference>
<dbReference type="AlphaFoldDB" id="A0A564SAH3"/>
<dbReference type="RefSeq" id="WP_144368260.1">
    <property type="nucleotide sequence ID" value="NZ_CABHNB010000005.1"/>
</dbReference>
<evidence type="ECO:0000259" key="4">
    <source>
        <dbReference type="PROSITE" id="PS50932"/>
    </source>
</evidence>
<dbReference type="Proteomes" id="UP000409147">
    <property type="component" value="Unassembled WGS sequence"/>
</dbReference>
<feature type="domain" description="HTH lacI-type" evidence="4">
    <location>
        <begin position="7"/>
        <end position="61"/>
    </location>
</feature>
<evidence type="ECO:0000313" key="5">
    <source>
        <dbReference type="EMBL" id="VUW91570.1"/>
    </source>
</evidence>
<proteinExistence type="predicted"/>
<evidence type="ECO:0000256" key="1">
    <source>
        <dbReference type="ARBA" id="ARBA00023015"/>
    </source>
</evidence>
<dbReference type="SMART" id="SM00354">
    <property type="entry name" value="HTH_LACI"/>
    <property type="match status" value="1"/>
</dbReference>
<gene>
    <name evidence="5" type="primary">degA_1</name>
    <name evidence="5" type="ORF">ROSSTS7063_00350</name>
</gene>
<keyword evidence="2" id="KW-0238">DNA-binding</keyword>
<dbReference type="PANTHER" id="PTHR30146:SF109">
    <property type="entry name" value="HTH-TYPE TRANSCRIPTIONAL REGULATOR GALS"/>
    <property type="match status" value="1"/>
</dbReference>
<keyword evidence="1" id="KW-0805">Transcription regulation</keyword>
<dbReference type="SUPFAM" id="SSF47413">
    <property type="entry name" value="lambda repressor-like DNA-binding domains"/>
    <property type="match status" value="1"/>
</dbReference>